<dbReference type="Proteomes" id="UP000594707">
    <property type="component" value="Chromosome"/>
</dbReference>
<name>A0A7S9WWV8_9BACT</name>
<evidence type="ECO:0000313" key="2">
    <source>
        <dbReference type="Proteomes" id="UP000594707"/>
    </source>
</evidence>
<sequence>MTKSLQKSPEGVPHIISINKDCQRCEMDEDKILRYLFKSSLKGLLKEFVKDIL</sequence>
<organism evidence="1 2">
    <name type="scientific">Campylobacter concisus</name>
    <dbReference type="NCBI Taxonomy" id="199"/>
    <lineage>
        <taxon>Bacteria</taxon>
        <taxon>Pseudomonadati</taxon>
        <taxon>Campylobacterota</taxon>
        <taxon>Epsilonproteobacteria</taxon>
        <taxon>Campylobacterales</taxon>
        <taxon>Campylobacteraceae</taxon>
        <taxon>Campylobacter</taxon>
    </lineage>
</organism>
<gene>
    <name evidence="1" type="ORF">CVT08_03090</name>
</gene>
<dbReference type="AlphaFoldDB" id="A0A7S9WWV8"/>
<dbReference type="EMBL" id="CP060705">
    <property type="protein sequence ID" value="QPH96293.1"/>
    <property type="molecule type" value="Genomic_DNA"/>
</dbReference>
<evidence type="ECO:0000313" key="1">
    <source>
        <dbReference type="EMBL" id="QPH96293.1"/>
    </source>
</evidence>
<proteinExistence type="predicted"/>
<dbReference type="RefSeq" id="WP_159071004.1">
    <property type="nucleotide sequence ID" value="NZ_CP060705.1"/>
</dbReference>
<reference evidence="1 2" key="1">
    <citation type="journal article" date="2018" name="Emerg. Microbes Infect.">
        <title>Genomic analysis of oral Campylobacter concisus strains identified a potential bacterial molecular marker associated with active Crohn's disease.</title>
        <authorList>
            <person name="Liu F."/>
            <person name="Ma R."/>
            <person name="Tay C.Y.A."/>
            <person name="Octavia S."/>
            <person name="Lan R."/>
            <person name="Chung H.K.L."/>
            <person name="Riordan S.M."/>
            <person name="Grimm M.C."/>
            <person name="Leong R.W."/>
            <person name="Tanaka M.M."/>
            <person name="Connor S."/>
            <person name="Zhang L."/>
        </authorList>
    </citation>
    <scope>NUCLEOTIDE SEQUENCE [LARGE SCALE GENOMIC DNA]</scope>
    <source>
        <strain evidence="1 2">P13UCO-S1</strain>
    </source>
</reference>
<protein>
    <submittedName>
        <fullName evidence="1">Uncharacterized protein</fullName>
    </submittedName>
</protein>
<accession>A0A7S9WWV8</accession>